<evidence type="ECO:0000313" key="2">
    <source>
        <dbReference type="Proteomes" id="UP000253940"/>
    </source>
</evidence>
<accession>A0A345P7Z1</accession>
<dbReference type="AlphaFoldDB" id="A0A345P7Z1"/>
<dbReference type="InterPro" id="IPR021234">
    <property type="entry name" value="DUF2827"/>
</dbReference>
<dbReference type="EMBL" id="CP031222">
    <property type="protein sequence ID" value="AXI03400.1"/>
    <property type="molecule type" value="Genomic_DNA"/>
</dbReference>
<protein>
    <submittedName>
        <fullName evidence="1">DUF2827 domain-containing protein</fullName>
    </submittedName>
</protein>
<dbReference type="KEGG" id="mbah:HYN46_11435"/>
<keyword evidence="2" id="KW-1185">Reference proteome</keyword>
<dbReference type="RefSeq" id="WP_114899508.1">
    <property type="nucleotide sequence ID" value="NZ_CP031222.1"/>
</dbReference>
<dbReference type="OrthoDB" id="1627328at2"/>
<reference evidence="1 2" key="1">
    <citation type="submission" date="2018-07" db="EMBL/GenBank/DDBJ databases">
        <title>Genome sequencing of Moraxellaceae gen. HYN0046.</title>
        <authorList>
            <person name="Kim M."/>
            <person name="Yi H."/>
        </authorList>
    </citation>
    <scope>NUCLEOTIDE SEQUENCE [LARGE SCALE GENOMIC DNA]</scope>
    <source>
        <strain evidence="1 2">HYN0046</strain>
    </source>
</reference>
<name>A0A345P7Z1_9GAMM</name>
<sequence>MHKRLTVGITFFVSTRVSDIWSNGAVQNIIFLYLLIQKMPSVAEVLLVNGGDGDVIPEGLLLDDIPLKVYKIEEVVSRLDVLIDGNAQMRAEDMQAVQAHGGKIVNYLIGNDFVIDMERCLFDRPTGTLFNGFKFDAVWTLPHHERTCRSYFEVMHRCSVSVVPYIWSPMFLKKGIDSLANPTSFFYQPTPGPKRIAIFEPNLNVVKTCHYPLLVCEAAYRIEPELFKAVYVTNTSHMKDNQTFQHFIGTMDVAMDKVATIEDRFKTPYFLSEHTEIIVSHQWENQLNNLYLDVLYGGYPLVHNSKMLKCGYYYEPFNAKAGAEVLLDVMHNHDSRIEEYNAKTSAYLETVQLDYPDNISQYEQALWDLFSDSTST</sequence>
<proteinExistence type="predicted"/>
<dbReference type="Proteomes" id="UP000253940">
    <property type="component" value="Chromosome"/>
</dbReference>
<organism evidence="1 2">
    <name type="scientific">Aquirhabdus parva</name>
    <dbReference type="NCBI Taxonomy" id="2283318"/>
    <lineage>
        <taxon>Bacteria</taxon>
        <taxon>Pseudomonadati</taxon>
        <taxon>Pseudomonadota</taxon>
        <taxon>Gammaproteobacteria</taxon>
        <taxon>Moraxellales</taxon>
        <taxon>Moraxellaceae</taxon>
        <taxon>Aquirhabdus</taxon>
    </lineage>
</organism>
<evidence type="ECO:0000313" key="1">
    <source>
        <dbReference type="EMBL" id="AXI03400.1"/>
    </source>
</evidence>
<gene>
    <name evidence="1" type="ORF">HYN46_11435</name>
</gene>
<dbReference type="Pfam" id="PF10933">
    <property type="entry name" value="DUF2827"/>
    <property type="match status" value="1"/>
</dbReference>